<evidence type="ECO:0000256" key="4">
    <source>
        <dbReference type="ARBA" id="ARBA00022679"/>
    </source>
</evidence>
<dbReference type="EMBL" id="JAOB01000068">
    <property type="protein sequence ID" value="EUA24011.1"/>
    <property type="molecule type" value="Genomic_DNA"/>
</dbReference>
<dbReference type="AlphaFoldDB" id="X7ZY97"/>
<evidence type="ECO:0000313" key="10">
    <source>
        <dbReference type="EMBL" id="EUA24011.1"/>
    </source>
</evidence>
<reference evidence="10" key="1">
    <citation type="submission" date="2014-01" db="EMBL/GenBank/DDBJ databases">
        <authorList>
            <person name="Brown-Elliot B."/>
            <person name="Wallace R."/>
            <person name="Lenaerts A."/>
            <person name="Ordway D."/>
            <person name="DeGroote M.A."/>
            <person name="Parker T."/>
            <person name="Sizemore C."/>
            <person name="Tallon L.J."/>
            <person name="Sadzewicz L.K."/>
            <person name="Sengamalay N."/>
            <person name="Fraser C.M."/>
            <person name="Hine E."/>
            <person name="Shefchek K.A."/>
            <person name="Das S.P."/>
            <person name="Tettelin H."/>
        </authorList>
    </citation>
    <scope>NUCLEOTIDE SEQUENCE [LARGE SCALE GENOMIC DNA]</scope>
    <source>
        <strain evidence="10">4042</strain>
    </source>
</reference>
<protein>
    <submittedName>
        <fullName evidence="10">Multi-copper polyphenol oxidoreductase laccase family protein</fullName>
    </submittedName>
</protein>
<gene>
    <name evidence="10" type="ORF">I553_3499</name>
</gene>
<dbReference type="PATRIC" id="fig|1299334.3.peg.6933"/>
<evidence type="ECO:0000256" key="9">
    <source>
        <dbReference type="ARBA" id="ARBA00049893"/>
    </source>
</evidence>
<accession>X7ZY97</accession>
<dbReference type="Gene3D" id="3.60.140.10">
    <property type="entry name" value="CNF1/YfiH-like putative cysteine hydrolases"/>
    <property type="match status" value="1"/>
</dbReference>
<organism evidence="10">
    <name type="scientific">Mycobacterium xenopi 4042</name>
    <dbReference type="NCBI Taxonomy" id="1299334"/>
    <lineage>
        <taxon>Bacteria</taxon>
        <taxon>Bacillati</taxon>
        <taxon>Actinomycetota</taxon>
        <taxon>Actinomycetes</taxon>
        <taxon>Mycobacteriales</taxon>
        <taxon>Mycobacteriaceae</taxon>
        <taxon>Mycobacterium</taxon>
    </lineage>
</organism>
<evidence type="ECO:0000256" key="2">
    <source>
        <dbReference type="ARBA" id="ARBA00003215"/>
    </source>
</evidence>
<evidence type="ECO:0000256" key="5">
    <source>
        <dbReference type="ARBA" id="ARBA00022723"/>
    </source>
</evidence>
<keyword evidence="5" id="KW-0479">Metal-binding</keyword>
<comment type="catalytic activity">
    <reaction evidence="1">
        <text>inosine + phosphate = alpha-D-ribose 1-phosphate + hypoxanthine</text>
        <dbReference type="Rhea" id="RHEA:27646"/>
        <dbReference type="ChEBI" id="CHEBI:17368"/>
        <dbReference type="ChEBI" id="CHEBI:17596"/>
        <dbReference type="ChEBI" id="CHEBI:43474"/>
        <dbReference type="ChEBI" id="CHEBI:57720"/>
        <dbReference type="EC" id="2.4.2.1"/>
    </reaction>
    <physiologicalReaction direction="left-to-right" evidence="1">
        <dbReference type="Rhea" id="RHEA:27647"/>
    </physiologicalReaction>
</comment>
<dbReference type="Pfam" id="PF02578">
    <property type="entry name" value="Cu-oxidase_4"/>
    <property type="match status" value="1"/>
</dbReference>
<dbReference type="InterPro" id="IPR038371">
    <property type="entry name" value="Cu_polyphenol_OxRdtase_sf"/>
</dbReference>
<evidence type="ECO:0000256" key="7">
    <source>
        <dbReference type="ARBA" id="ARBA00047989"/>
    </source>
</evidence>
<evidence type="ECO:0000256" key="8">
    <source>
        <dbReference type="ARBA" id="ARBA00048968"/>
    </source>
</evidence>
<dbReference type="GO" id="GO:0046872">
    <property type="term" value="F:metal ion binding"/>
    <property type="evidence" value="ECO:0007669"/>
    <property type="project" value="UniProtKB-KW"/>
</dbReference>
<evidence type="ECO:0000256" key="1">
    <source>
        <dbReference type="ARBA" id="ARBA00000553"/>
    </source>
</evidence>
<comment type="catalytic activity">
    <reaction evidence="9">
        <text>S-methyl-5'-thioadenosine + phosphate = 5-(methylsulfanyl)-alpha-D-ribose 1-phosphate + adenine</text>
        <dbReference type="Rhea" id="RHEA:11852"/>
        <dbReference type="ChEBI" id="CHEBI:16708"/>
        <dbReference type="ChEBI" id="CHEBI:17509"/>
        <dbReference type="ChEBI" id="CHEBI:43474"/>
        <dbReference type="ChEBI" id="CHEBI:58533"/>
        <dbReference type="EC" id="2.4.2.28"/>
    </reaction>
    <physiologicalReaction direction="left-to-right" evidence="9">
        <dbReference type="Rhea" id="RHEA:11853"/>
    </physiologicalReaction>
</comment>
<sequence>MGVTAIDIDPRCTVEDPSLFSHRRDAPTGRMASLVWME</sequence>
<comment type="similarity">
    <text evidence="3">Belongs to the purine nucleoside phosphorylase YfiH/LACC1 family.</text>
</comment>
<name>X7ZY97_MYCXE</name>
<keyword evidence="6" id="KW-0862">Zinc</keyword>
<evidence type="ECO:0000256" key="3">
    <source>
        <dbReference type="ARBA" id="ARBA00007353"/>
    </source>
</evidence>
<dbReference type="InterPro" id="IPR011324">
    <property type="entry name" value="Cytotoxic_necrot_fac-like_cat"/>
</dbReference>
<comment type="catalytic activity">
    <reaction evidence="8">
        <text>adenosine + phosphate = alpha-D-ribose 1-phosphate + adenine</text>
        <dbReference type="Rhea" id="RHEA:27642"/>
        <dbReference type="ChEBI" id="CHEBI:16335"/>
        <dbReference type="ChEBI" id="CHEBI:16708"/>
        <dbReference type="ChEBI" id="CHEBI:43474"/>
        <dbReference type="ChEBI" id="CHEBI:57720"/>
        <dbReference type="EC" id="2.4.2.1"/>
    </reaction>
    <physiologicalReaction direction="left-to-right" evidence="8">
        <dbReference type="Rhea" id="RHEA:27643"/>
    </physiologicalReaction>
</comment>
<keyword evidence="4" id="KW-0808">Transferase</keyword>
<comment type="caution">
    <text evidence="10">The sequence shown here is derived from an EMBL/GenBank/DDBJ whole genome shotgun (WGS) entry which is preliminary data.</text>
</comment>
<dbReference type="InterPro" id="IPR003730">
    <property type="entry name" value="Cu_polyphenol_OxRdtase"/>
</dbReference>
<evidence type="ECO:0000256" key="6">
    <source>
        <dbReference type="ARBA" id="ARBA00022833"/>
    </source>
</evidence>
<dbReference type="GO" id="GO:0017061">
    <property type="term" value="F:S-methyl-5-thioadenosine phosphorylase activity"/>
    <property type="evidence" value="ECO:0007669"/>
    <property type="project" value="UniProtKB-EC"/>
</dbReference>
<comment type="catalytic activity">
    <reaction evidence="7">
        <text>adenosine + H2O + H(+) = inosine + NH4(+)</text>
        <dbReference type="Rhea" id="RHEA:24408"/>
        <dbReference type="ChEBI" id="CHEBI:15377"/>
        <dbReference type="ChEBI" id="CHEBI:15378"/>
        <dbReference type="ChEBI" id="CHEBI:16335"/>
        <dbReference type="ChEBI" id="CHEBI:17596"/>
        <dbReference type="ChEBI" id="CHEBI:28938"/>
        <dbReference type="EC" id="3.5.4.4"/>
    </reaction>
    <physiologicalReaction direction="left-to-right" evidence="7">
        <dbReference type="Rhea" id="RHEA:24409"/>
    </physiologicalReaction>
</comment>
<dbReference type="SUPFAM" id="SSF64438">
    <property type="entry name" value="CNF1/YfiH-like putative cysteine hydrolases"/>
    <property type="match status" value="1"/>
</dbReference>
<proteinExistence type="inferred from homology"/>
<comment type="function">
    <text evidence="2">Purine nucleoside enzyme that catalyzes the phosphorolysis of adenosine and inosine nucleosides, yielding D-ribose 1-phosphate and the respective free bases, adenine and hypoxanthine. Also catalyzes the phosphorolysis of S-methyl-5'-thioadenosine into adenine and S-methyl-5-thio-alpha-D-ribose 1-phosphate. Also has adenosine deaminase activity.</text>
</comment>